<keyword evidence="2" id="KW-1185">Reference proteome</keyword>
<dbReference type="RefSeq" id="WP_224191043.1">
    <property type="nucleotide sequence ID" value="NZ_JAIRAU010000005.1"/>
</dbReference>
<organism evidence="1 2">
    <name type="scientific">Nannocystis pusilla</name>
    <dbReference type="NCBI Taxonomy" id="889268"/>
    <lineage>
        <taxon>Bacteria</taxon>
        <taxon>Pseudomonadati</taxon>
        <taxon>Myxococcota</taxon>
        <taxon>Polyangia</taxon>
        <taxon>Nannocystales</taxon>
        <taxon>Nannocystaceae</taxon>
        <taxon>Nannocystis</taxon>
    </lineage>
</organism>
<sequence length="184" mass="20404">MPDTEAPDLFAAAESHCYVRRQPTTPEELERMLSAISCAEFNCIRYAGDDPAILEQLALFGEAAVCDSMPPHIAALRRDHVSFELTSPSGARDILARLVDLLQVRGVALPVSELAGDADRATLACTWSSELLVLERVHPRGRWLLRGAWGELHSWLATLPDCTDIRWYSRGQWEAGGAWHAAPW</sequence>
<evidence type="ECO:0000313" key="1">
    <source>
        <dbReference type="EMBL" id="MBZ5709265.1"/>
    </source>
</evidence>
<accession>A0ABS7TM34</accession>
<gene>
    <name evidence="1" type="ORF">K7C98_08325</name>
</gene>
<reference evidence="1" key="1">
    <citation type="submission" date="2021-08" db="EMBL/GenBank/DDBJ databases">
        <authorList>
            <person name="Stevens D.C."/>
        </authorList>
    </citation>
    <scope>NUCLEOTIDE SEQUENCE</scope>
    <source>
        <strain evidence="1">DSM 53165</strain>
    </source>
</reference>
<protein>
    <submittedName>
        <fullName evidence="1">Ferredoxin</fullName>
    </submittedName>
</protein>
<comment type="caution">
    <text evidence="1">The sequence shown here is derived from an EMBL/GenBank/DDBJ whole genome shotgun (WGS) entry which is preliminary data.</text>
</comment>
<evidence type="ECO:0000313" key="2">
    <source>
        <dbReference type="Proteomes" id="UP001139031"/>
    </source>
</evidence>
<name>A0ABS7TM34_9BACT</name>
<proteinExistence type="predicted"/>
<dbReference type="Proteomes" id="UP001139031">
    <property type="component" value="Unassembled WGS sequence"/>
</dbReference>
<dbReference type="EMBL" id="JAIRAU010000005">
    <property type="protein sequence ID" value="MBZ5709265.1"/>
    <property type="molecule type" value="Genomic_DNA"/>
</dbReference>